<name>A0A0E2BT17_9LEPT</name>
<dbReference type="EMBL" id="AHON02000028">
    <property type="protein sequence ID" value="EKO34642.1"/>
    <property type="molecule type" value="Genomic_DNA"/>
</dbReference>
<sequence>MERYIGIAVFEFRLKSPQFFSIPKIFQNPNVNWKFKYAATTTCNNILIILSNSSFGMAYQPNKSKRSYGLSFRRGSAALKIFSLEG</sequence>
<keyword evidence="2" id="KW-1185">Reference proteome</keyword>
<reference evidence="1" key="1">
    <citation type="submission" date="2012-10" db="EMBL/GenBank/DDBJ databases">
        <authorList>
            <person name="Harkins D.M."/>
            <person name="Durkin A.S."/>
            <person name="Brinkac L.M."/>
            <person name="Haft D.H."/>
            <person name="Selengut J.D."/>
            <person name="Sanka R."/>
            <person name="DePew J."/>
            <person name="Purushe J."/>
            <person name="Matthias M.A."/>
            <person name="Vinetz J.M."/>
            <person name="Sutton G.G."/>
            <person name="Nierman W.C."/>
            <person name="Fouts D.E."/>
        </authorList>
    </citation>
    <scope>NUCLEOTIDE SEQUENCE [LARGE SCALE GENOMIC DNA]</scope>
    <source>
        <strain evidence="1">MOR084</strain>
    </source>
</reference>
<comment type="caution">
    <text evidence="1">The sequence shown here is derived from an EMBL/GenBank/DDBJ whole genome shotgun (WGS) entry which is preliminary data.</text>
</comment>
<protein>
    <submittedName>
        <fullName evidence="1">Uncharacterized protein</fullName>
    </submittedName>
</protein>
<dbReference type="RefSeq" id="WP_004484555.1">
    <property type="nucleotide sequence ID" value="NZ_AHON02000028.1"/>
</dbReference>
<evidence type="ECO:0000313" key="1">
    <source>
        <dbReference type="EMBL" id="EKO34642.1"/>
    </source>
</evidence>
<gene>
    <name evidence="1" type="ORF">LEP1GSC179_4111</name>
</gene>
<accession>A0A0E2BT17</accession>
<proteinExistence type="predicted"/>
<dbReference type="Proteomes" id="UP000006329">
    <property type="component" value="Unassembled WGS sequence"/>
</dbReference>
<organism evidence="1 2">
    <name type="scientific">Leptospira santarosai str. MOR084</name>
    <dbReference type="NCBI Taxonomy" id="1049984"/>
    <lineage>
        <taxon>Bacteria</taxon>
        <taxon>Pseudomonadati</taxon>
        <taxon>Spirochaetota</taxon>
        <taxon>Spirochaetia</taxon>
        <taxon>Leptospirales</taxon>
        <taxon>Leptospiraceae</taxon>
        <taxon>Leptospira</taxon>
    </lineage>
</organism>
<evidence type="ECO:0000313" key="2">
    <source>
        <dbReference type="Proteomes" id="UP000006329"/>
    </source>
</evidence>
<dbReference type="AlphaFoldDB" id="A0A0E2BT17"/>